<dbReference type="PIRSF" id="PIRSF000505">
    <property type="entry name" value="EPSPS"/>
    <property type="match status" value="1"/>
</dbReference>
<feature type="binding site" evidence="7">
    <location>
        <position position="409"/>
    </location>
    <ligand>
        <name>phosphoenolpyruvate</name>
        <dbReference type="ChEBI" id="CHEBI:58702"/>
    </ligand>
</feature>
<feature type="binding site" evidence="7">
    <location>
        <position position="197"/>
    </location>
    <ligand>
        <name>3-phosphoshikimate</name>
        <dbReference type="ChEBI" id="CHEBI:145989"/>
    </ligand>
</feature>
<protein>
    <recommendedName>
        <fullName evidence="7">3-phosphoshikimate 1-carboxyvinyltransferase</fullName>
        <ecNumber evidence="7">2.5.1.19</ecNumber>
    </recommendedName>
    <alternativeName>
        <fullName evidence="7">5-enolpyruvylshikimate-3-phosphate synthase</fullName>
        <shortName evidence="7">EPSP synthase</shortName>
        <shortName evidence="7">EPSPS</shortName>
    </alternativeName>
</protein>
<dbReference type="GO" id="GO:0009073">
    <property type="term" value="P:aromatic amino acid family biosynthetic process"/>
    <property type="evidence" value="ECO:0007669"/>
    <property type="project" value="UniProtKB-KW"/>
</dbReference>
<comment type="caution">
    <text evidence="7">Lacks conserved residue(s) required for the propagation of feature annotation.</text>
</comment>
<feature type="binding site" evidence="7">
    <location>
        <position position="197"/>
    </location>
    <ligand>
        <name>phosphoenolpyruvate</name>
        <dbReference type="ChEBI" id="CHEBI:58702"/>
    </ligand>
</feature>
<comment type="function">
    <text evidence="7">Catalyzes the transfer of the enolpyruvyl moiety of phosphoenolpyruvate (PEP) to the 5-hydroxyl of shikimate-3-phosphate (S3P) to produce enolpyruvyl shikimate-3-phosphate and inorganic phosphate.</text>
</comment>
<evidence type="ECO:0000256" key="7">
    <source>
        <dbReference type="HAMAP-Rule" id="MF_00210"/>
    </source>
</evidence>
<dbReference type="HAMAP" id="MF_00210">
    <property type="entry name" value="EPSP_synth"/>
    <property type="match status" value="1"/>
</dbReference>
<dbReference type="InterPro" id="IPR013792">
    <property type="entry name" value="RNA3'P_cycl/enolpyr_Trfase_a/b"/>
</dbReference>
<comment type="pathway">
    <text evidence="1 7">Metabolic intermediate biosynthesis; chorismate biosynthesis; chorismate from D-erythrose 4-phosphate and phosphoenolpyruvate: step 6/7.</text>
</comment>
<dbReference type="SUPFAM" id="SSF55205">
    <property type="entry name" value="EPT/RTPC-like"/>
    <property type="match status" value="1"/>
</dbReference>
<feature type="binding site" evidence="7">
    <location>
        <position position="434"/>
    </location>
    <ligand>
        <name>phosphoenolpyruvate</name>
        <dbReference type="ChEBI" id="CHEBI:58702"/>
    </ligand>
</feature>
<accession>A0A6J4R0G1</accession>
<sequence>MSGASMRPVTGVPGVDFSVEDVRGDFPDELEITPLERPVDATVRVPGSKSVTNRALLVAALADGPSTIHNPLMSDDSYWLMDALVRLGFSVRADHAGGITIRGQKGIIPERDVDLFVGNAGTVARFLPPALALGEGPYRVDGVPRMRERPVEDLVEAMRRLGAGVGYAGEEGRFPLILGGGGLRGGAAKVRGSKSSQFLSGLLMAASYAAEEVVLEVEGDLVSRPYVGITLEVMREFGVEVGEDYGRFVVSPGSYKARDYAIEPDASGASYFMAAAAVTGGRVEIPDLGAGSMQGDMRFTEVLEEMGCDVLMHADSVAVRGPERLRGVEVDMNPFSDTMMTLAAIAPFATGPTTIKNVEHTRHQETDRISAVVTELTRLGIRVEEWRDGLRIEPGPVHPALVRTYGDHRMAMAFAVTGLATPGIRIQDPGCVTKTFPDYFKRLGTLR</sequence>
<dbReference type="GO" id="GO:0009423">
    <property type="term" value="P:chorismate biosynthetic process"/>
    <property type="evidence" value="ECO:0007669"/>
    <property type="project" value="UniProtKB-UniRule"/>
</dbReference>
<dbReference type="PANTHER" id="PTHR21090">
    <property type="entry name" value="AROM/DEHYDROQUINATE SYNTHASE"/>
    <property type="match status" value="1"/>
</dbReference>
<dbReference type="PROSITE" id="PS00104">
    <property type="entry name" value="EPSP_SYNTHASE_1"/>
    <property type="match status" value="1"/>
</dbReference>
<dbReference type="GO" id="GO:0005737">
    <property type="term" value="C:cytoplasm"/>
    <property type="evidence" value="ECO:0007669"/>
    <property type="project" value="UniProtKB-SubCell"/>
</dbReference>
<evidence type="ECO:0000256" key="6">
    <source>
        <dbReference type="ARBA" id="ARBA00044633"/>
    </source>
</evidence>
<keyword evidence="5 7" id="KW-0057">Aromatic amino acid biosynthesis</keyword>
<comment type="catalytic activity">
    <reaction evidence="6">
        <text>3-phosphoshikimate + phosphoenolpyruvate = 5-O-(1-carboxyvinyl)-3-phosphoshikimate + phosphate</text>
        <dbReference type="Rhea" id="RHEA:21256"/>
        <dbReference type="ChEBI" id="CHEBI:43474"/>
        <dbReference type="ChEBI" id="CHEBI:57701"/>
        <dbReference type="ChEBI" id="CHEBI:58702"/>
        <dbReference type="ChEBI" id="CHEBI:145989"/>
        <dbReference type="EC" id="2.5.1.19"/>
    </reaction>
    <physiologicalReaction direction="left-to-right" evidence="6">
        <dbReference type="Rhea" id="RHEA:21257"/>
    </physiologicalReaction>
</comment>
<feature type="domain" description="Enolpyruvate transferase" evidence="8">
    <location>
        <begin position="38"/>
        <end position="443"/>
    </location>
</feature>
<proteinExistence type="inferred from homology"/>
<feature type="binding site" evidence="7">
    <location>
        <position position="195"/>
    </location>
    <ligand>
        <name>3-phosphoshikimate</name>
        <dbReference type="ChEBI" id="CHEBI:145989"/>
    </ligand>
</feature>
<dbReference type="EC" id="2.5.1.19" evidence="7"/>
<feature type="binding site" evidence="7">
    <location>
        <position position="337"/>
    </location>
    <ligand>
        <name>3-phosphoshikimate</name>
        <dbReference type="ChEBI" id="CHEBI:145989"/>
    </ligand>
</feature>
<dbReference type="InterPro" id="IPR001986">
    <property type="entry name" value="Enolpyruvate_Tfrase_dom"/>
</dbReference>
<feature type="binding site" evidence="7">
    <location>
        <position position="49"/>
    </location>
    <ligand>
        <name>3-phosphoshikimate</name>
        <dbReference type="ChEBI" id="CHEBI:145989"/>
    </ligand>
</feature>
<dbReference type="Gene3D" id="3.65.10.10">
    <property type="entry name" value="Enolpyruvate transferase domain"/>
    <property type="match status" value="2"/>
</dbReference>
<feature type="binding site" evidence="7">
    <location>
        <position position="121"/>
    </location>
    <ligand>
        <name>phosphoenolpyruvate</name>
        <dbReference type="ChEBI" id="CHEBI:58702"/>
    </ligand>
</feature>
<evidence type="ECO:0000256" key="1">
    <source>
        <dbReference type="ARBA" id="ARBA00004811"/>
    </source>
</evidence>
<evidence type="ECO:0000256" key="2">
    <source>
        <dbReference type="ARBA" id="ARBA00009948"/>
    </source>
</evidence>
<comment type="similarity">
    <text evidence="2 7">Belongs to the EPSP synthase family.</text>
</comment>
<dbReference type="PANTHER" id="PTHR21090:SF5">
    <property type="entry name" value="PENTAFUNCTIONAL AROM POLYPEPTIDE"/>
    <property type="match status" value="1"/>
</dbReference>
<feature type="binding site" evidence="7">
    <location>
        <position position="364"/>
    </location>
    <ligand>
        <name>3-phosphoshikimate</name>
        <dbReference type="ChEBI" id="CHEBI:145989"/>
    </ligand>
</feature>
<evidence type="ECO:0000256" key="4">
    <source>
        <dbReference type="ARBA" id="ARBA00022679"/>
    </source>
</evidence>
<name>A0A6J4R0G1_9ACTN</name>
<feature type="binding site" evidence="7">
    <location>
        <position position="223"/>
    </location>
    <ligand>
        <name>3-phosphoshikimate</name>
        <dbReference type="ChEBI" id="CHEBI:145989"/>
    </ligand>
</feature>
<feature type="binding site" evidence="7">
    <location>
        <position position="49"/>
    </location>
    <ligand>
        <name>phosphoenolpyruvate</name>
        <dbReference type="ChEBI" id="CHEBI:58702"/>
    </ligand>
</feature>
<keyword evidence="3 7" id="KW-0028">Amino-acid biosynthesis</keyword>
<comment type="subunit">
    <text evidence="7">Monomer.</text>
</comment>
<organism evidence="9">
    <name type="scientific">uncultured Rubrobacteraceae bacterium</name>
    <dbReference type="NCBI Taxonomy" id="349277"/>
    <lineage>
        <taxon>Bacteria</taxon>
        <taxon>Bacillati</taxon>
        <taxon>Actinomycetota</taxon>
        <taxon>Rubrobacteria</taxon>
        <taxon>Rubrobacterales</taxon>
        <taxon>Rubrobacteraceae</taxon>
        <taxon>environmental samples</taxon>
    </lineage>
</organism>
<feature type="binding site" evidence="7">
    <location>
        <position position="50"/>
    </location>
    <ligand>
        <name>3-phosphoshikimate</name>
        <dbReference type="ChEBI" id="CHEBI:145989"/>
    </ligand>
</feature>
<dbReference type="AlphaFoldDB" id="A0A6J4R0G1"/>
<feature type="binding site" evidence="7">
    <location>
        <position position="54"/>
    </location>
    <ligand>
        <name>3-phosphoshikimate</name>
        <dbReference type="ChEBI" id="CHEBI:145989"/>
    </ligand>
</feature>
<dbReference type="GO" id="GO:0008652">
    <property type="term" value="P:amino acid biosynthetic process"/>
    <property type="evidence" value="ECO:0007669"/>
    <property type="project" value="UniProtKB-KW"/>
</dbReference>
<feature type="binding site" evidence="7">
    <location>
        <position position="196"/>
    </location>
    <ligand>
        <name>3-phosphoshikimate</name>
        <dbReference type="ChEBI" id="CHEBI:145989"/>
    </ligand>
</feature>
<evidence type="ECO:0000313" key="9">
    <source>
        <dbReference type="EMBL" id="CAA9455239.1"/>
    </source>
</evidence>
<dbReference type="InterPro" id="IPR006264">
    <property type="entry name" value="EPSP_synthase"/>
</dbReference>
<reference evidence="9" key="1">
    <citation type="submission" date="2020-02" db="EMBL/GenBank/DDBJ databases">
        <authorList>
            <person name="Meier V. D."/>
        </authorList>
    </citation>
    <scope>NUCLEOTIDE SEQUENCE</scope>
    <source>
        <strain evidence="9">AVDCRST_MAG14</strain>
    </source>
</reference>
<dbReference type="UniPathway" id="UPA00053">
    <property type="reaction ID" value="UER00089"/>
</dbReference>
<evidence type="ECO:0000256" key="5">
    <source>
        <dbReference type="ARBA" id="ARBA00023141"/>
    </source>
</evidence>
<dbReference type="Pfam" id="PF00275">
    <property type="entry name" value="EPSP_synthase"/>
    <property type="match status" value="1"/>
</dbReference>
<feature type="binding site" evidence="7">
    <location>
        <position position="368"/>
    </location>
    <ligand>
        <name>phosphoenolpyruvate</name>
        <dbReference type="ChEBI" id="CHEBI:58702"/>
    </ligand>
</feature>
<dbReference type="EMBL" id="CADCVG010000062">
    <property type="protein sequence ID" value="CAA9455239.1"/>
    <property type="molecule type" value="Genomic_DNA"/>
</dbReference>
<keyword evidence="4 7" id="KW-0808">Transferase</keyword>
<dbReference type="GO" id="GO:0003866">
    <property type="term" value="F:3-phosphoshikimate 1-carboxyvinyltransferase activity"/>
    <property type="evidence" value="ECO:0007669"/>
    <property type="project" value="UniProtKB-UniRule"/>
</dbReference>
<dbReference type="InterPro" id="IPR023193">
    <property type="entry name" value="EPSP_synthase_CS"/>
</dbReference>
<evidence type="ECO:0000259" key="8">
    <source>
        <dbReference type="Pfam" id="PF00275"/>
    </source>
</evidence>
<dbReference type="InterPro" id="IPR036968">
    <property type="entry name" value="Enolpyruvate_Tfrase_sf"/>
</dbReference>
<evidence type="ECO:0000256" key="3">
    <source>
        <dbReference type="ARBA" id="ARBA00022605"/>
    </source>
</evidence>
<gene>
    <name evidence="7" type="primary">aroA</name>
    <name evidence="9" type="ORF">AVDCRST_MAG14-1512</name>
</gene>
<feature type="active site" description="Proton acceptor" evidence="7">
    <location>
        <position position="337"/>
    </location>
</feature>
<dbReference type="CDD" id="cd01556">
    <property type="entry name" value="EPSP_synthase"/>
    <property type="match status" value="1"/>
</dbReference>
<feature type="binding site" evidence="7">
    <location>
        <position position="149"/>
    </location>
    <ligand>
        <name>phosphoenolpyruvate</name>
        <dbReference type="ChEBI" id="CHEBI:58702"/>
    </ligand>
</feature>
<keyword evidence="7" id="KW-0963">Cytoplasm</keyword>
<dbReference type="NCBIfam" id="TIGR01356">
    <property type="entry name" value="aroA"/>
    <property type="match status" value="1"/>
</dbReference>
<comment type="subcellular location">
    <subcellularLocation>
        <location evidence="7">Cytoplasm</location>
    </subcellularLocation>
</comment>